<keyword evidence="3" id="KW-1185">Reference proteome</keyword>
<organism evidence="2 3">
    <name type="scientific">Leptolyngbya iicbica LK</name>
    <dbReference type="NCBI Taxonomy" id="2294035"/>
    <lineage>
        <taxon>Bacteria</taxon>
        <taxon>Bacillati</taxon>
        <taxon>Cyanobacteriota</taxon>
        <taxon>Cyanophyceae</taxon>
        <taxon>Leptolyngbyales</taxon>
        <taxon>Leptolyngbyaceae</taxon>
        <taxon>Leptolyngbya group</taxon>
        <taxon>Leptolyngbya</taxon>
        <taxon>Leptolyngbya iicbica</taxon>
    </lineage>
</organism>
<keyword evidence="1" id="KW-1133">Transmembrane helix</keyword>
<dbReference type="RefSeq" id="WP_130199534.1">
    <property type="nucleotide sequence ID" value="NZ_QVFV01000006.1"/>
</dbReference>
<dbReference type="AlphaFoldDB" id="A0A4Q7E3J0"/>
<comment type="caution">
    <text evidence="2">The sequence shown here is derived from an EMBL/GenBank/DDBJ whole genome shotgun (WGS) entry which is preliminary data.</text>
</comment>
<sequence length="63" mass="7206">MRHHPRNRDRPPRYPQWQLLCFGILVGLALAGRLVGLAVSWAHWQSAQKTSHPGTSSTYLKQE</sequence>
<name>A0A4Q7E3J0_9CYAN</name>
<dbReference type="EMBL" id="QVFV01000006">
    <property type="protein sequence ID" value="RZM76108.1"/>
    <property type="molecule type" value="Genomic_DNA"/>
</dbReference>
<gene>
    <name evidence="2" type="ORF">DYY88_19680</name>
</gene>
<protein>
    <submittedName>
        <fullName evidence="2">Uncharacterized protein</fullName>
    </submittedName>
</protein>
<keyword evidence="1" id="KW-0812">Transmembrane</keyword>
<proteinExistence type="predicted"/>
<reference evidence="2 3" key="1">
    <citation type="submission" date="2018-11" db="EMBL/GenBank/DDBJ databases">
        <title>Whole genome sequencing of an environmental sample.</title>
        <authorList>
            <person name="Sarangi A.N."/>
            <person name="Singh D."/>
            <person name="Tripathy S."/>
        </authorList>
    </citation>
    <scope>NUCLEOTIDE SEQUENCE [LARGE SCALE GENOMIC DNA]</scope>
    <source>
        <strain evidence="2 3">Lakshadweep</strain>
    </source>
</reference>
<evidence type="ECO:0000313" key="2">
    <source>
        <dbReference type="EMBL" id="RZM76108.1"/>
    </source>
</evidence>
<evidence type="ECO:0000313" key="3">
    <source>
        <dbReference type="Proteomes" id="UP000292459"/>
    </source>
</evidence>
<evidence type="ECO:0000256" key="1">
    <source>
        <dbReference type="SAM" id="Phobius"/>
    </source>
</evidence>
<keyword evidence="1" id="KW-0472">Membrane</keyword>
<dbReference type="Proteomes" id="UP000292459">
    <property type="component" value="Unassembled WGS sequence"/>
</dbReference>
<feature type="transmembrane region" description="Helical" evidence="1">
    <location>
        <begin position="20"/>
        <end position="44"/>
    </location>
</feature>
<accession>A0A4Q7E3J0</accession>